<dbReference type="AlphaFoldDB" id="A0A830EQL2"/>
<organism evidence="1 2">
    <name type="scientific">Haloarcula sebkhae</name>
    <dbReference type="NCBI Taxonomy" id="932660"/>
    <lineage>
        <taxon>Archaea</taxon>
        <taxon>Methanobacteriati</taxon>
        <taxon>Methanobacteriota</taxon>
        <taxon>Stenosarchaea group</taxon>
        <taxon>Halobacteria</taxon>
        <taxon>Halobacteriales</taxon>
        <taxon>Haloarculaceae</taxon>
        <taxon>Haloarcula</taxon>
    </lineage>
</organism>
<proteinExistence type="predicted"/>
<dbReference type="EMBL" id="BMPD01000012">
    <property type="protein sequence ID" value="GGK84462.1"/>
    <property type="molecule type" value="Genomic_DNA"/>
</dbReference>
<name>A0A830EQL2_9EURY</name>
<comment type="caution">
    <text evidence="1">The sequence shown here is derived from an EMBL/GenBank/DDBJ whole genome shotgun (WGS) entry which is preliminary data.</text>
</comment>
<dbReference type="RefSeq" id="WP_229775412.1">
    <property type="nucleotide sequence ID" value="NZ_BMPD01000012.1"/>
</dbReference>
<sequence>MVWDRRLALPFAETERFLQWLGDPTPGSAYKWAVEREEYERRREAV</sequence>
<evidence type="ECO:0000313" key="1">
    <source>
        <dbReference type="EMBL" id="GGK84462.1"/>
    </source>
</evidence>
<reference evidence="1" key="1">
    <citation type="journal article" date="2014" name="Int. J. Syst. Evol. Microbiol.">
        <title>Complete genome sequence of Corynebacterium casei LMG S-19264T (=DSM 44701T), isolated from a smear-ripened cheese.</title>
        <authorList>
            <consortium name="US DOE Joint Genome Institute (JGI-PGF)"/>
            <person name="Walter F."/>
            <person name="Albersmeier A."/>
            <person name="Kalinowski J."/>
            <person name="Ruckert C."/>
        </authorList>
    </citation>
    <scope>NUCLEOTIDE SEQUENCE</scope>
    <source>
        <strain evidence="1">JCM 19018</strain>
    </source>
</reference>
<gene>
    <name evidence="1" type="ORF">GCM10009067_40800</name>
</gene>
<dbReference type="Proteomes" id="UP000614221">
    <property type="component" value="Unassembled WGS sequence"/>
</dbReference>
<accession>A0A830EQL2</accession>
<protein>
    <submittedName>
        <fullName evidence="1">Uncharacterized protein</fullName>
    </submittedName>
</protein>
<evidence type="ECO:0000313" key="2">
    <source>
        <dbReference type="Proteomes" id="UP000614221"/>
    </source>
</evidence>
<reference evidence="1" key="2">
    <citation type="submission" date="2020-09" db="EMBL/GenBank/DDBJ databases">
        <authorList>
            <person name="Sun Q."/>
            <person name="Ohkuma M."/>
        </authorList>
    </citation>
    <scope>NUCLEOTIDE SEQUENCE</scope>
    <source>
        <strain evidence="1">JCM 19018</strain>
    </source>
</reference>